<dbReference type="RefSeq" id="WP_250429065.1">
    <property type="nucleotide sequence ID" value="NZ_JALPRR010000002.1"/>
</dbReference>
<protein>
    <submittedName>
        <fullName evidence="2">Uncharacterized protein</fullName>
    </submittedName>
</protein>
<gene>
    <name evidence="2" type="ORF">ACFSKP_04375</name>
</gene>
<sequence>MKKLLLFITVSLFVIISSASAASLSNISIEIEKKCTESTRALANKLLLNEAEYIQLKKLNRERMLKLDEIAQTFSNDVISREAKTEEVEKAFTKRIRKFLTPTQMQAYFKYKQTANVRYIVAITE</sequence>
<evidence type="ECO:0000313" key="3">
    <source>
        <dbReference type="Proteomes" id="UP001597374"/>
    </source>
</evidence>
<accession>A0ABW5CVX7</accession>
<proteinExistence type="predicted"/>
<evidence type="ECO:0000313" key="2">
    <source>
        <dbReference type="EMBL" id="MFD2245478.1"/>
    </source>
</evidence>
<reference evidence="3" key="1">
    <citation type="journal article" date="2019" name="Int. J. Syst. Evol. Microbiol.">
        <title>The Global Catalogue of Microorganisms (GCM) 10K type strain sequencing project: providing services to taxonomists for standard genome sequencing and annotation.</title>
        <authorList>
            <consortium name="The Broad Institute Genomics Platform"/>
            <consortium name="The Broad Institute Genome Sequencing Center for Infectious Disease"/>
            <person name="Wu L."/>
            <person name="Ma J."/>
        </authorList>
    </citation>
    <scope>NUCLEOTIDE SEQUENCE [LARGE SCALE GENOMIC DNA]</scope>
    <source>
        <strain evidence="3">CGMCC 4.1782</strain>
    </source>
</reference>
<feature type="signal peptide" evidence="1">
    <location>
        <begin position="1"/>
        <end position="21"/>
    </location>
</feature>
<evidence type="ECO:0000256" key="1">
    <source>
        <dbReference type="SAM" id="SignalP"/>
    </source>
</evidence>
<keyword evidence="1" id="KW-0732">Signal</keyword>
<feature type="chain" id="PRO_5045104468" evidence="1">
    <location>
        <begin position="22"/>
        <end position="125"/>
    </location>
</feature>
<name>A0ABW5CVX7_9BACT</name>
<dbReference type="Proteomes" id="UP001597374">
    <property type="component" value="Unassembled WGS sequence"/>
</dbReference>
<comment type="caution">
    <text evidence="2">The sequence shown here is derived from an EMBL/GenBank/DDBJ whole genome shotgun (WGS) entry which is preliminary data.</text>
</comment>
<organism evidence="2 3">
    <name type="scientific">Pontibacter ruber</name>
    <dbReference type="NCBI Taxonomy" id="1343895"/>
    <lineage>
        <taxon>Bacteria</taxon>
        <taxon>Pseudomonadati</taxon>
        <taxon>Bacteroidota</taxon>
        <taxon>Cytophagia</taxon>
        <taxon>Cytophagales</taxon>
        <taxon>Hymenobacteraceae</taxon>
        <taxon>Pontibacter</taxon>
    </lineage>
</organism>
<keyword evidence="3" id="KW-1185">Reference proteome</keyword>
<dbReference type="EMBL" id="JBHUIM010000001">
    <property type="protein sequence ID" value="MFD2245478.1"/>
    <property type="molecule type" value="Genomic_DNA"/>
</dbReference>